<dbReference type="PANTHER" id="PTHR11575">
    <property type="entry name" value="5'-NUCLEOTIDASE-RELATED"/>
    <property type="match status" value="1"/>
</dbReference>
<keyword evidence="4" id="KW-0812">Transmembrane</keyword>
<protein>
    <submittedName>
        <fullName evidence="7">Bifunctional metallophosphatase/5'-nucleotidase</fullName>
    </submittedName>
</protein>
<proteinExistence type="inferred from homology"/>
<dbReference type="InterPro" id="IPR006179">
    <property type="entry name" value="5_nucleotidase/apyrase"/>
</dbReference>
<name>A0A2Z2J0Z9_CORST</name>
<dbReference type="Pfam" id="PF02872">
    <property type="entry name" value="5_nucleotid_C"/>
    <property type="match status" value="1"/>
</dbReference>
<feature type="chain" id="PRO_5016192210" evidence="2">
    <location>
        <begin position="28"/>
        <end position="703"/>
    </location>
</feature>
<feature type="domain" description="5'-Nucleotidase C-terminal" evidence="6">
    <location>
        <begin position="349"/>
        <end position="492"/>
    </location>
</feature>
<dbReference type="EMBL" id="CP021252">
    <property type="protein sequence ID" value="ART21185.1"/>
    <property type="molecule type" value="Genomic_DNA"/>
</dbReference>
<keyword evidence="1 2" id="KW-0732">Signal</keyword>
<reference evidence="7 8" key="1">
    <citation type="submission" date="2017-05" db="EMBL/GenBank/DDBJ databases">
        <title>Complete genome sequence of Corynebacterium striatum KC-Na-1 isolated from Neophocaena asiaeorientalis in Korea.</title>
        <authorList>
            <person name="Kim J.H."/>
            <person name="Lee K."/>
        </authorList>
    </citation>
    <scope>NUCLEOTIDE SEQUENCE [LARGE SCALE GENOMIC DNA]</scope>
    <source>
        <strain evidence="7 8">KC-Na-01</strain>
    </source>
</reference>
<dbReference type="GO" id="GO:0030288">
    <property type="term" value="C:outer membrane-bounded periplasmic space"/>
    <property type="evidence" value="ECO:0007669"/>
    <property type="project" value="TreeGrafter"/>
</dbReference>
<evidence type="ECO:0000256" key="1">
    <source>
        <dbReference type="ARBA" id="ARBA00022729"/>
    </source>
</evidence>
<feature type="region of interest" description="Disordered" evidence="3">
    <location>
        <begin position="627"/>
        <end position="652"/>
    </location>
</feature>
<dbReference type="Proteomes" id="UP000250197">
    <property type="component" value="Chromosome"/>
</dbReference>
<dbReference type="InterPro" id="IPR004843">
    <property type="entry name" value="Calcineurin-like_PHP"/>
</dbReference>
<dbReference type="RefSeq" id="WP_086891288.1">
    <property type="nucleotide sequence ID" value="NZ_CP021252.1"/>
</dbReference>
<dbReference type="InterPro" id="IPR029052">
    <property type="entry name" value="Metallo-depent_PP-like"/>
</dbReference>
<evidence type="ECO:0000313" key="7">
    <source>
        <dbReference type="EMBL" id="ART21185.1"/>
    </source>
</evidence>
<dbReference type="AlphaFoldDB" id="A0A2Z2J0Z9"/>
<dbReference type="InterPro" id="IPR036907">
    <property type="entry name" value="5'-Nucleotdase_C_sf"/>
</dbReference>
<gene>
    <name evidence="7" type="ORF">CBE89_06525</name>
</gene>
<keyword evidence="2" id="KW-0378">Hydrolase</keyword>
<feature type="signal peptide" evidence="2">
    <location>
        <begin position="1"/>
        <end position="27"/>
    </location>
</feature>
<accession>A0A2Z2J0Z9</accession>
<comment type="similarity">
    <text evidence="2">Belongs to the 5'-nucleotidase family.</text>
</comment>
<dbReference type="Gene3D" id="3.90.780.10">
    <property type="entry name" value="5'-Nucleotidase, C-terminal domain"/>
    <property type="match status" value="1"/>
</dbReference>
<evidence type="ECO:0000256" key="3">
    <source>
        <dbReference type="SAM" id="MobiDB-lite"/>
    </source>
</evidence>
<dbReference type="Pfam" id="PF00149">
    <property type="entry name" value="Metallophos"/>
    <property type="match status" value="1"/>
</dbReference>
<dbReference type="GO" id="GO:0000166">
    <property type="term" value="F:nucleotide binding"/>
    <property type="evidence" value="ECO:0007669"/>
    <property type="project" value="UniProtKB-KW"/>
</dbReference>
<dbReference type="Gene3D" id="3.60.21.10">
    <property type="match status" value="1"/>
</dbReference>
<dbReference type="GO" id="GO:0008253">
    <property type="term" value="F:5'-nucleotidase activity"/>
    <property type="evidence" value="ECO:0007669"/>
    <property type="project" value="TreeGrafter"/>
</dbReference>
<evidence type="ECO:0000259" key="5">
    <source>
        <dbReference type="Pfam" id="PF00149"/>
    </source>
</evidence>
<dbReference type="SUPFAM" id="SSF56300">
    <property type="entry name" value="Metallo-dependent phosphatases"/>
    <property type="match status" value="1"/>
</dbReference>
<dbReference type="GO" id="GO:0009166">
    <property type="term" value="P:nucleotide catabolic process"/>
    <property type="evidence" value="ECO:0007669"/>
    <property type="project" value="InterPro"/>
</dbReference>
<organism evidence="7 8">
    <name type="scientific">Corynebacterium striatum</name>
    <dbReference type="NCBI Taxonomy" id="43770"/>
    <lineage>
        <taxon>Bacteria</taxon>
        <taxon>Bacillati</taxon>
        <taxon>Actinomycetota</taxon>
        <taxon>Actinomycetes</taxon>
        <taxon>Mycobacteriales</taxon>
        <taxon>Corynebacteriaceae</taxon>
        <taxon>Corynebacterium</taxon>
    </lineage>
</organism>
<sequence length="703" mass="73605">MKFRRFGQLLAASTVTAVALSGTPAFAQENTVTISVSNITDLHGHLENGLSKDKTSGAVAAKSGDEMGAALLQSLIEKVNEGQEYALTSSGDNVGGSAYISAISEDEYTMDVLNAMGLDASAVGNHEFDKGVDDLQDRLEPHSDFPILGANVLENGKPILDASTVQEIGGVKVGFVGTVTQNTEFKVAPAQIPGVTFTDPVEATNEEAKRLKESGEADVVIALFHEDAQQFADKFSTDVDALFGGDTHQKAQGEVAREGALPLQWAQGHEYGKLLNDLDITFDTTAKKVTDIEMKQYDATDAASLSEDAEIAAIVDEAAAKAEVLGAEVVGTMPDALFRGSDEGKEPGSNRGVESTLNNFIAQTQRDSVAKAVGKDIDLGVMNAGGVRADLPAGEVTYKDVFTVQPFGNSVAYGKVSGADLIKALENQWQDGASRPRLAMGLSDNVQVVYDQTGEHGSRIKSVTIDGEQVDSSKDYTIALSTFLIGGGDGYFAEGAIKDVVDLGYMDTQAMIDYIKDGEPVAREGQGQIGAHITGEVKPGNEITVELSSLNYTSEGEPMAKTATVKLGDETATADIDNAKQDGDEQFGERGRATVTLTVPEDFTCDTPLEITTDAGTEATLPLDDATCSAGPGNGEPGKGDTADGSSLSSLSSLDSGSSKGLSIAAGVIAAIVGIIAVVGMNMDMLPAPVRTVIEDLRMQFNI</sequence>
<evidence type="ECO:0000256" key="2">
    <source>
        <dbReference type="RuleBase" id="RU362119"/>
    </source>
</evidence>
<dbReference type="GO" id="GO:0008768">
    <property type="term" value="F:UDP-sugar diphosphatase activity"/>
    <property type="evidence" value="ECO:0007669"/>
    <property type="project" value="TreeGrafter"/>
</dbReference>
<feature type="transmembrane region" description="Helical" evidence="4">
    <location>
        <begin position="661"/>
        <end position="681"/>
    </location>
</feature>
<dbReference type="PRINTS" id="PR01607">
    <property type="entry name" value="APYRASEFAMLY"/>
</dbReference>
<keyword evidence="2" id="KW-0547">Nucleotide-binding</keyword>
<feature type="domain" description="Calcineurin-like phosphoesterase" evidence="5">
    <location>
        <begin position="39"/>
        <end position="249"/>
    </location>
</feature>
<keyword evidence="4" id="KW-1133">Transmembrane helix</keyword>
<evidence type="ECO:0000259" key="6">
    <source>
        <dbReference type="Pfam" id="PF02872"/>
    </source>
</evidence>
<evidence type="ECO:0000256" key="4">
    <source>
        <dbReference type="SAM" id="Phobius"/>
    </source>
</evidence>
<dbReference type="KEGG" id="cstr:CBE89_06525"/>
<dbReference type="SUPFAM" id="SSF55816">
    <property type="entry name" value="5'-nucleotidase (syn. UDP-sugar hydrolase), C-terminal domain"/>
    <property type="match status" value="1"/>
</dbReference>
<dbReference type="PANTHER" id="PTHR11575:SF24">
    <property type="entry name" value="5'-NUCLEOTIDASE"/>
    <property type="match status" value="1"/>
</dbReference>
<dbReference type="InterPro" id="IPR008334">
    <property type="entry name" value="5'-Nucleotdase_C"/>
</dbReference>
<evidence type="ECO:0000313" key="8">
    <source>
        <dbReference type="Proteomes" id="UP000250197"/>
    </source>
</evidence>
<keyword evidence="4" id="KW-0472">Membrane</keyword>